<accession>A0ABN0V155</accession>
<evidence type="ECO:0000313" key="5">
    <source>
        <dbReference type="Proteomes" id="UP001500967"/>
    </source>
</evidence>
<organism evidence="4 5">
    <name type="scientific">Cryptosporangium japonicum</name>
    <dbReference type="NCBI Taxonomy" id="80872"/>
    <lineage>
        <taxon>Bacteria</taxon>
        <taxon>Bacillati</taxon>
        <taxon>Actinomycetota</taxon>
        <taxon>Actinomycetes</taxon>
        <taxon>Cryptosporangiales</taxon>
        <taxon>Cryptosporangiaceae</taxon>
        <taxon>Cryptosporangium</taxon>
    </lineage>
</organism>
<keyword evidence="5" id="KW-1185">Reference proteome</keyword>
<evidence type="ECO:0000259" key="2">
    <source>
        <dbReference type="Pfam" id="PF00501"/>
    </source>
</evidence>
<dbReference type="InterPro" id="IPR042099">
    <property type="entry name" value="ANL_N_sf"/>
</dbReference>
<dbReference type="InterPro" id="IPR025110">
    <property type="entry name" value="AMP-bd_C"/>
</dbReference>
<dbReference type="PANTHER" id="PTHR43767">
    <property type="entry name" value="LONG-CHAIN-FATTY-ACID--COA LIGASE"/>
    <property type="match status" value="1"/>
</dbReference>
<comment type="caution">
    <text evidence="4">The sequence shown here is derived from an EMBL/GenBank/DDBJ whole genome shotgun (WGS) entry which is preliminary data.</text>
</comment>
<feature type="domain" description="AMP-dependent synthetase/ligase" evidence="2">
    <location>
        <begin position="12"/>
        <end position="371"/>
    </location>
</feature>
<sequence length="510" mass="54111">MDADFRVADLTRRHAAQRGDHPALTWGDRTLTYSELDERAARIANALRADGVGEGDRVAVLDKNSIETVEVLVAAWKLGAVLIPLNWRLTASELAPVVEDAGAVVLFAAPEFAETAERVAVAVGSVVKTVQLGADYEQWLGAAPADDTGFRGDLDTVVFQLYTSGTTGRPKGVLTTNRTLSVGEEGAARSWGIDGDSVTLVAMPMFHIGGLGFALVGLLFGAHGVIIRDLVPQDLLDLIVEQRVTNTFLVPSVIGMLVALPGAAERDYSALRSIAYGASPITPALLRRALATFGRPLFQLYGLTETQGAIVQLDADDHDPGGPREHLLRAAGKPYPWVELRIVDPVDGTEVPAGAPGEILVRSVVNTPGYHNQPETTAALLDADGWLHTGDIGSLDAEGYLTISDRLKDMIITGGENVFPAEVEAVLADHPDVAGVAVVGRPDPTWGEAVVAVVVARPGSVPDADGLIAFARTRLAGYKLPKVVDYVEALPLGPTGKVLKRELRRTYDSA</sequence>
<keyword evidence="1" id="KW-0472">Membrane</keyword>
<dbReference type="RefSeq" id="WP_344652847.1">
    <property type="nucleotide sequence ID" value="NZ_BAAAGX010000028.1"/>
</dbReference>
<evidence type="ECO:0000313" key="4">
    <source>
        <dbReference type="EMBL" id="GAA0269665.1"/>
    </source>
</evidence>
<dbReference type="Gene3D" id="3.40.50.12780">
    <property type="entry name" value="N-terminal domain of ligase-like"/>
    <property type="match status" value="1"/>
</dbReference>
<dbReference type="PANTHER" id="PTHR43767:SF1">
    <property type="entry name" value="NONRIBOSOMAL PEPTIDE SYNTHASE PES1 (EUROFUNG)-RELATED"/>
    <property type="match status" value="1"/>
</dbReference>
<dbReference type="GO" id="GO:0016874">
    <property type="term" value="F:ligase activity"/>
    <property type="evidence" value="ECO:0007669"/>
    <property type="project" value="UniProtKB-KW"/>
</dbReference>
<dbReference type="InterPro" id="IPR000873">
    <property type="entry name" value="AMP-dep_synth/lig_dom"/>
</dbReference>
<proteinExistence type="predicted"/>
<dbReference type="Proteomes" id="UP001500967">
    <property type="component" value="Unassembled WGS sequence"/>
</dbReference>
<dbReference type="Pfam" id="PF00501">
    <property type="entry name" value="AMP-binding"/>
    <property type="match status" value="1"/>
</dbReference>
<dbReference type="InterPro" id="IPR050237">
    <property type="entry name" value="ATP-dep_AMP-bd_enzyme"/>
</dbReference>
<evidence type="ECO:0000259" key="3">
    <source>
        <dbReference type="Pfam" id="PF13193"/>
    </source>
</evidence>
<dbReference type="Gene3D" id="3.30.300.30">
    <property type="match status" value="1"/>
</dbReference>
<feature type="domain" description="AMP-binding enzyme C-terminal" evidence="3">
    <location>
        <begin position="422"/>
        <end position="497"/>
    </location>
</feature>
<keyword evidence="1" id="KW-0812">Transmembrane</keyword>
<name>A0ABN0V155_9ACTN</name>
<feature type="transmembrane region" description="Helical" evidence="1">
    <location>
        <begin position="206"/>
        <end position="227"/>
    </location>
</feature>
<dbReference type="InterPro" id="IPR045851">
    <property type="entry name" value="AMP-bd_C_sf"/>
</dbReference>
<gene>
    <name evidence="4" type="ORF">GCM10009539_66020</name>
</gene>
<keyword evidence="4" id="KW-0436">Ligase</keyword>
<dbReference type="SUPFAM" id="SSF56801">
    <property type="entry name" value="Acetyl-CoA synthetase-like"/>
    <property type="match status" value="1"/>
</dbReference>
<keyword evidence="1" id="KW-1133">Transmembrane helix</keyword>
<protein>
    <submittedName>
        <fullName evidence="4">Fatty acid--CoA ligase</fullName>
    </submittedName>
</protein>
<reference evidence="4 5" key="1">
    <citation type="journal article" date="2019" name="Int. J. Syst. Evol. Microbiol.">
        <title>The Global Catalogue of Microorganisms (GCM) 10K type strain sequencing project: providing services to taxonomists for standard genome sequencing and annotation.</title>
        <authorList>
            <consortium name="The Broad Institute Genomics Platform"/>
            <consortium name="The Broad Institute Genome Sequencing Center for Infectious Disease"/>
            <person name="Wu L."/>
            <person name="Ma J."/>
        </authorList>
    </citation>
    <scope>NUCLEOTIDE SEQUENCE [LARGE SCALE GENOMIC DNA]</scope>
    <source>
        <strain evidence="4 5">JCM 10425</strain>
    </source>
</reference>
<evidence type="ECO:0000256" key="1">
    <source>
        <dbReference type="SAM" id="Phobius"/>
    </source>
</evidence>
<dbReference type="NCBIfam" id="NF004837">
    <property type="entry name" value="PRK06187.1"/>
    <property type="match status" value="1"/>
</dbReference>
<dbReference type="Pfam" id="PF13193">
    <property type="entry name" value="AMP-binding_C"/>
    <property type="match status" value="1"/>
</dbReference>
<dbReference type="EMBL" id="BAAAGX010000028">
    <property type="protein sequence ID" value="GAA0269665.1"/>
    <property type="molecule type" value="Genomic_DNA"/>
</dbReference>
<feature type="transmembrane region" description="Helical" evidence="1">
    <location>
        <begin position="247"/>
        <end position="264"/>
    </location>
</feature>